<feature type="compositionally biased region" description="Polar residues" evidence="1">
    <location>
        <begin position="128"/>
        <end position="144"/>
    </location>
</feature>
<dbReference type="AlphaFoldDB" id="A0AAD4Z002"/>
<feature type="compositionally biased region" description="Low complexity" evidence="1">
    <location>
        <begin position="105"/>
        <end position="117"/>
    </location>
</feature>
<feature type="compositionally biased region" description="Basic residues" evidence="1">
    <location>
        <begin position="23"/>
        <end position="32"/>
    </location>
</feature>
<gene>
    <name evidence="2" type="ORF">L3X38_027066</name>
</gene>
<evidence type="ECO:0000313" key="3">
    <source>
        <dbReference type="Proteomes" id="UP001054821"/>
    </source>
</evidence>
<feature type="compositionally biased region" description="Basic residues" evidence="1">
    <location>
        <begin position="145"/>
        <end position="160"/>
    </location>
</feature>
<evidence type="ECO:0000313" key="2">
    <source>
        <dbReference type="EMBL" id="KAI5327670.1"/>
    </source>
</evidence>
<feature type="region of interest" description="Disordered" evidence="1">
    <location>
        <begin position="1"/>
        <end position="37"/>
    </location>
</feature>
<proteinExistence type="predicted"/>
<protein>
    <recommendedName>
        <fullName evidence="4">CCHC-type domain-containing protein</fullName>
    </recommendedName>
</protein>
<organism evidence="2 3">
    <name type="scientific">Prunus dulcis</name>
    <name type="common">Almond</name>
    <name type="synonym">Amygdalus dulcis</name>
    <dbReference type="NCBI Taxonomy" id="3755"/>
    <lineage>
        <taxon>Eukaryota</taxon>
        <taxon>Viridiplantae</taxon>
        <taxon>Streptophyta</taxon>
        <taxon>Embryophyta</taxon>
        <taxon>Tracheophyta</taxon>
        <taxon>Spermatophyta</taxon>
        <taxon>Magnoliopsida</taxon>
        <taxon>eudicotyledons</taxon>
        <taxon>Gunneridae</taxon>
        <taxon>Pentapetalae</taxon>
        <taxon>rosids</taxon>
        <taxon>fabids</taxon>
        <taxon>Rosales</taxon>
        <taxon>Rosaceae</taxon>
        <taxon>Amygdaloideae</taxon>
        <taxon>Amygdaleae</taxon>
        <taxon>Prunus</taxon>
    </lineage>
</organism>
<evidence type="ECO:0008006" key="4">
    <source>
        <dbReference type="Google" id="ProtNLM"/>
    </source>
</evidence>
<feature type="region of interest" description="Disordered" evidence="1">
    <location>
        <begin position="65"/>
        <end position="160"/>
    </location>
</feature>
<comment type="caution">
    <text evidence="2">The sequence shown here is derived from an EMBL/GenBank/DDBJ whole genome shotgun (WGS) entry which is preliminary data.</text>
</comment>
<dbReference type="Proteomes" id="UP001054821">
    <property type="component" value="Chromosome 5"/>
</dbReference>
<sequence length="160" mass="17467">MPSQQLWRKSGHRPIKPPLYHKQSGRPKKARTRPVDEIPKGATKLRRYGIVIHCSVCGGEGHNATNCGRAYGNMGRGRGRGRGKGRGTSSVYQSEEEQVIRGGLTRTAATASRRAPTNVASQPAPCNVVSQAGPSNVTQNTSRPQGKRFKSIAKRARPWR</sequence>
<name>A0AAD4Z002_PRUDU</name>
<dbReference type="EMBL" id="JAJFAZ020000005">
    <property type="protein sequence ID" value="KAI5327670.1"/>
    <property type="molecule type" value="Genomic_DNA"/>
</dbReference>
<reference evidence="2 3" key="1">
    <citation type="journal article" date="2022" name="G3 (Bethesda)">
        <title>Whole-genome sequence and methylome profiling of the almond [Prunus dulcis (Mill.) D.A. Webb] cultivar 'Nonpareil'.</title>
        <authorList>
            <person name="D'Amico-Willman K.M."/>
            <person name="Ouma W.Z."/>
            <person name="Meulia T."/>
            <person name="Sideli G.M."/>
            <person name="Gradziel T.M."/>
            <person name="Fresnedo-Ramirez J."/>
        </authorList>
    </citation>
    <scope>NUCLEOTIDE SEQUENCE [LARGE SCALE GENOMIC DNA]</scope>
    <source>
        <strain evidence="2">Clone GOH B32 T37-40</strain>
    </source>
</reference>
<evidence type="ECO:0000256" key="1">
    <source>
        <dbReference type="SAM" id="MobiDB-lite"/>
    </source>
</evidence>
<accession>A0AAD4Z002</accession>
<keyword evidence="3" id="KW-1185">Reference proteome</keyword>